<dbReference type="PANTHER" id="PTHR12526">
    <property type="entry name" value="GLYCOSYLTRANSFERASE"/>
    <property type="match status" value="1"/>
</dbReference>
<dbReference type="PANTHER" id="PTHR12526:SF635">
    <property type="entry name" value="GLYCOSYL TRANSFERASE GROUP 1"/>
    <property type="match status" value="1"/>
</dbReference>
<dbReference type="EC" id="2.4.-.-" evidence="1"/>
<keyword evidence="1" id="KW-0808">Transferase</keyword>
<sequence>MAGAKLGGAETFFERLCAGLHAAGEDVLPVLRREPDRETRLRQAGLAPVALGFGGPLDLLTGPRLGRALQRFAPAVTVAWMNRAARFTPRGSWTLVGRLGGYYDLRHYRRCDHLVGNTRDLVRWMVAEGWPAERAHHVPNFSPDLLGVTPAALPLPPGVPVLLAMGRLHRNKGFDTLLRALPRVPGAQLILAGEGPERAALEALARELGVADRTHFLGWRTDAGALLARADVFVCSSRHEPLGNIVLEAFSARRPVVACASQGPRELIQDGENGLLVPTDAPEALAAALSRLLADHALREQLAAAGRRAFEWEHAEAPVIARWQGFLRDVAPAAAIGRAG</sequence>
<keyword evidence="1" id="KW-0328">Glycosyltransferase</keyword>
<dbReference type="GO" id="GO:0016757">
    <property type="term" value="F:glycosyltransferase activity"/>
    <property type="evidence" value="ECO:0007669"/>
    <property type="project" value="UniProtKB-KW"/>
</dbReference>
<gene>
    <name evidence="1" type="ORF">ACFFGY_06175</name>
</gene>
<accession>A0ABV6JQ37</accession>
<dbReference type="RefSeq" id="WP_377043556.1">
    <property type="nucleotide sequence ID" value="NZ_JBHLUN010000005.1"/>
</dbReference>
<proteinExistence type="predicted"/>
<evidence type="ECO:0000313" key="2">
    <source>
        <dbReference type="Proteomes" id="UP001589865"/>
    </source>
</evidence>
<dbReference type="EMBL" id="JBHLUN010000005">
    <property type="protein sequence ID" value="MFC0407828.1"/>
    <property type="molecule type" value="Genomic_DNA"/>
</dbReference>
<reference evidence="1 2" key="1">
    <citation type="submission" date="2024-09" db="EMBL/GenBank/DDBJ databases">
        <authorList>
            <person name="Sun Q."/>
            <person name="Mori K."/>
        </authorList>
    </citation>
    <scope>NUCLEOTIDE SEQUENCE [LARGE SCALE GENOMIC DNA]</scope>
    <source>
        <strain evidence="1 2">TBRC 5777</strain>
    </source>
</reference>
<keyword evidence="2" id="KW-1185">Reference proteome</keyword>
<dbReference type="Pfam" id="PF13692">
    <property type="entry name" value="Glyco_trans_1_4"/>
    <property type="match status" value="1"/>
</dbReference>
<dbReference type="CDD" id="cd03811">
    <property type="entry name" value="GT4_GT28_WabH-like"/>
    <property type="match status" value="1"/>
</dbReference>
<protein>
    <submittedName>
        <fullName evidence="1">Glycosyltransferase</fullName>
        <ecNumber evidence="1">2.4.-.-</ecNumber>
    </submittedName>
</protein>
<dbReference type="Proteomes" id="UP001589865">
    <property type="component" value="Unassembled WGS sequence"/>
</dbReference>
<comment type="caution">
    <text evidence="1">The sequence shown here is derived from an EMBL/GenBank/DDBJ whole genome shotgun (WGS) entry which is preliminary data.</text>
</comment>
<dbReference type="Gene3D" id="3.40.50.2000">
    <property type="entry name" value="Glycogen Phosphorylase B"/>
    <property type="match status" value="2"/>
</dbReference>
<organism evidence="1 2">
    <name type="scientific">Roseomonas elaeocarpi</name>
    <dbReference type="NCBI Taxonomy" id="907779"/>
    <lineage>
        <taxon>Bacteria</taxon>
        <taxon>Pseudomonadati</taxon>
        <taxon>Pseudomonadota</taxon>
        <taxon>Alphaproteobacteria</taxon>
        <taxon>Acetobacterales</taxon>
        <taxon>Roseomonadaceae</taxon>
        <taxon>Roseomonas</taxon>
    </lineage>
</organism>
<evidence type="ECO:0000313" key="1">
    <source>
        <dbReference type="EMBL" id="MFC0407828.1"/>
    </source>
</evidence>
<dbReference type="SUPFAM" id="SSF53756">
    <property type="entry name" value="UDP-Glycosyltransferase/glycogen phosphorylase"/>
    <property type="match status" value="1"/>
</dbReference>
<name>A0ABV6JQ37_9PROT</name>